<evidence type="ECO:0000259" key="3">
    <source>
        <dbReference type="Pfam" id="PF25053"/>
    </source>
</evidence>
<dbReference type="Pfam" id="PF24883">
    <property type="entry name" value="NPHP3_N"/>
    <property type="match status" value="1"/>
</dbReference>
<evidence type="ECO:0000256" key="1">
    <source>
        <dbReference type="ARBA" id="ARBA00022737"/>
    </source>
</evidence>
<dbReference type="PANTHER" id="PTHR10039">
    <property type="entry name" value="AMELOGENIN"/>
    <property type="match status" value="1"/>
</dbReference>
<keyword evidence="1" id="KW-0677">Repeat</keyword>
<dbReference type="Proteomes" id="UP000717696">
    <property type="component" value="Unassembled WGS sequence"/>
</dbReference>
<dbReference type="Pfam" id="PF25053">
    <property type="entry name" value="DUF7791"/>
    <property type="match status" value="1"/>
</dbReference>
<dbReference type="EMBL" id="JAGMUU010000014">
    <property type="protein sequence ID" value="KAH7139971.1"/>
    <property type="molecule type" value="Genomic_DNA"/>
</dbReference>
<name>A0A9P9EMY3_9HYPO</name>
<proteinExistence type="predicted"/>
<sequence length="971" mass="110357">MNVEKIQKSLDGYTQVMETQLMLNLCTMADAVELKQSQGFQNLTDEVRALVSQIANGSTKIEDLIQTEHNTTRDLVTVEAEKTRENVKAHLGSELQALGVRAATNAQRERLLRSLKADVMNQRYNNVMDSNAATFERVFRSYEHASHQDPNNFYETDSMSDEMDSISDEMIEEIDQEWTGFISWLQSDNRNIFWIRGKPGSGKSTLMKFVIDNDTTKQLLNRWRPGTKVLAHFFWKIGSAPQNTIKGLLCSLLHCILRESSRAIDWVLHRFKSLPLIDSYHDWSDTELEKVLSFLLDEDEDPVCIFIDGLDEISDQDGYFKLLNLVEKLNTWDQVKACVSGRPETQLVQRFQTIGATSIRLEDLTRPEMKVHVHKQLRQFNANGQISSSLLEKLTYLLLNKAQGVFLWLFLATRSLVKGIQSSDDEKTLLRRLEQLPRELKDLYADMWRRLNGENSVYRETAARYLRYAVTDKRGMRVLTKENSSFLMVRPTLLEVTLAERASHGECLTPKANDSSLTDLKLLCETTAKNIPTRCAGLLQLSEGAFAANKAKAIPSLDDIRIFTQEMKFIHRTAHDFLMETEAGQDILKHKHVPSLSVHTDVTLVKSMLCVASILHKESNLVAEVHQVTTAIAETARKGGVDKSDITTMLSIGLELWQDGVISPHRNMWKPSQQFLSILVAEYSLFDDFVLSILGQADSSSTIITDTLRDICAMAAAGREPVASRPPIKMMQKLMSMGADPHAIGMWKFQEYGFNHRLSRYTHTHQVTAYGLFLTFAFNHLRLETPDVPGVVDVIDTMTQTCPNWQTRILLHVHVVNHESPNKLRPWSWFNLWFEGAFFLDVDLQFLLVQFLAAIDSINLPPHESSLHNVAKTLAEPVAILRFLTTTKDEGCRSYYRILNQQPFQDSIGALFDSTSHHNDLDDALSLVNDPALAKKVDIVAELDMLVEEVQGFVKIFDDETPPRVSFKDTE</sequence>
<dbReference type="InterPro" id="IPR027417">
    <property type="entry name" value="P-loop_NTPase"/>
</dbReference>
<dbReference type="Gene3D" id="3.40.50.300">
    <property type="entry name" value="P-loop containing nucleotide triphosphate hydrolases"/>
    <property type="match status" value="1"/>
</dbReference>
<reference evidence="4" key="1">
    <citation type="journal article" date="2021" name="Nat. Commun.">
        <title>Genetic determinants of endophytism in the Arabidopsis root mycobiome.</title>
        <authorList>
            <person name="Mesny F."/>
            <person name="Miyauchi S."/>
            <person name="Thiergart T."/>
            <person name="Pickel B."/>
            <person name="Atanasova L."/>
            <person name="Karlsson M."/>
            <person name="Huettel B."/>
            <person name="Barry K.W."/>
            <person name="Haridas S."/>
            <person name="Chen C."/>
            <person name="Bauer D."/>
            <person name="Andreopoulos W."/>
            <person name="Pangilinan J."/>
            <person name="LaButti K."/>
            <person name="Riley R."/>
            <person name="Lipzen A."/>
            <person name="Clum A."/>
            <person name="Drula E."/>
            <person name="Henrissat B."/>
            <person name="Kohler A."/>
            <person name="Grigoriev I.V."/>
            <person name="Martin F.M."/>
            <person name="Hacquard S."/>
        </authorList>
    </citation>
    <scope>NUCLEOTIDE SEQUENCE</scope>
    <source>
        <strain evidence="4">MPI-CAGE-AT-0021</strain>
    </source>
</reference>
<keyword evidence="5" id="KW-1185">Reference proteome</keyword>
<dbReference type="InterPro" id="IPR056884">
    <property type="entry name" value="NPHP3-like_N"/>
</dbReference>
<dbReference type="InterPro" id="IPR056693">
    <property type="entry name" value="DUF7791"/>
</dbReference>
<dbReference type="OrthoDB" id="5086500at2759"/>
<dbReference type="AlphaFoldDB" id="A0A9P9EMY3"/>
<evidence type="ECO:0008006" key="6">
    <source>
        <dbReference type="Google" id="ProtNLM"/>
    </source>
</evidence>
<evidence type="ECO:0000259" key="2">
    <source>
        <dbReference type="Pfam" id="PF24883"/>
    </source>
</evidence>
<gene>
    <name evidence="4" type="ORF">B0J13DRAFT_558726</name>
</gene>
<dbReference type="SUPFAM" id="SSF52540">
    <property type="entry name" value="P-loop containing nucleoside triphosphate hydrolases"/>
    <property type="match status" value="1"/>
</dbReference>
<dbReference type="PANTHER" id="PTHR10039:SF5">
    <property type="entry name" value="NACHT DOMAIN-CONTAINING PROTEIN"/>
    <property type="match status" value="1"/>
</dbReference>
<feature type="domain" description="DUF7791" evidence="3">
    <location>
        <begin position="457"/>
        <end position="617"/>
    </location>
</feature>
<protein>
    <recommendedName>
        <fullName evidence="6">NACHT domain-containing protein</fullName>
    </recommendedName>
</protein>
<evidence type="ECO:0000313" key="5">
    <source>
        <dbReference type="Proteomes" id="UP000717696"/>
    </source>
</evidence>
<accession>A0A9P9EMY3</accession>
<organism evidence="4 5">
    <name type="scientific">Dactylonectria estremocensis</name>
    <dbReference type="NCBI Taxonomy" id="1079267"/>
    <lineage>
        <taxon>Eukaryota</taxon>
        <taxon>Fungi</taxon>
        <taxon>Dikarya</taxon>
        <taxon>Ascomycota</taxon>
        <taxon>Pezizomycotina</taxon>
        <taxon>Sordariomycetes</taxon>
        <taxon>Hypocreomycetidae</taxon>
        <taxon>Hypocreales</taxon>
        <taxon>Nectriaceae</taxon>
        <taxon>Dactylonectria</taxon>
    </lineage>
</organism>
<evidence type="ECO:0000313" key="4">
    <source>
        <dbReference type="EMBL" id="KAH7139971.1"/>
    </source>
</evidence>
<comment type="caution">
    <text evidence="4">The sequence shown here is derived from an EMBL/GenBank/DDBJ whole genome shotgun (WGS) entry which is preliminary data.</text>
</comment>
<feature type="domain" description="Nephrocystin 3-like N-terminal" evidence="2">
    <location>
        <begin position="181"/>
        <end position="342"/>
    </location>
</feature>